<gene>
    <name evidence="3" type="ORF">B0T25DRAFT_601909</name>
</gene>
<dbReference type="AlphaFoldDB" id="A0AAJ0HSF3"/>
<dbReference type="EMBL" id="JAUIQD010000002">
    <property type="protein sequence ID" value="KAK3360400.1"/>
    <property type="molecule type" value="Genomic_DNA"/>
</dbReference>
<feature type="region of interest" description="Disordered" evidence="1">
    <location>
        <begin position="373"/>
        <end position="475"/>
    </location>
</feature>
<feature type="compositionally biased region" description="Low complexity" evidence="1">
    <location>
        <begin position="725"/>
        <end position="740"/>
    </location>
</feature>
<organism evidence="3 4">
    <name type="scientific">Lasiosphaeria hispida</name>
    <dbReference type="NCBI Taxonomy" id="260671"/>
    <lineage>
        <taxon>Eukaryota</taxon>
        <taxon>Fungi</taxon>
        <taxon>Dikarya</taxon>
        <taxon>Ascomycota</taxon>
        <taxon>Pezizomycotina</taxon>
        <taxon>Sordariomycetes</taxon>
        <taxon>Sordariomycetidae</taxon>
        <taxon>Sordariales</taxon>
        <taxon>Lasiosphaeriaceae</taxon>
        <taxon>Lasiosphaeria</taxon>
    </lineage>
</organism>
<dbReference type="PROSITE" id="PS00028">
    <property type="entry name" value="ZINC_FINGER_C2H2_1"/>
    <property type="match status" value="1"/>
</dbReference>
<sequence>MSSPEDANEAPGKAPNKTSIEHQVAVLRGSGNRNGMSPKASQNTLTGTQVLPSTLRERTAIAADLNFHPHPAALVVSAGSPARDSGMGGRIDIASLLGPADSQTSPPAKRPFNFEPEATVVRRLNRHRATVVHTVSDDEESGPGSVELGGGGAPKIHPAIRFPPGYQLAATREALAKASRTAPMPSRNSTVPVLLRGTMAPMSPRNNTAGGTADAPSTGKFPEPVKGRIEVEGESDSDVQMTGFNIRNGRDNVQDHDREKPIEVCGDRNYGEWFGTFRGIEQLVSGQGTLFPMGYQPREGDDNPWICPIRDCQVMFSRAQGLGSHFKAAHRRALLNDNGDRTMSVVGERPDVEKMRRPAIVISQIPIDTATASPIASPRVSRTRKAALQHWQARQDNPGPTNPGLANPSLTHPSLNNTSLDIANSPRNQTAADLKPRPTASTNSPINHPEANLTPPPVTSHNTSNDTPSEPLPLQSESAWRSRICEWLPENITRQENILLAELLSLPRLRDVPAGWEARFAHTALPDFKTLCLLLVYVTGHEAPSPCSLCARDGVASSRGFEGCIVLAEGRSGGLSQFFGGGCCNVFGMFCGGNIQPGGGASGPVRGEAGPGRYTDKKFAPPSDEEVDKNSSTEGGGSAAPEVVRQVSAETVATPEETAKPPNAEKTEEEQGGKEEKAAEVRRSGRLALREQNALSRQKEAEEEEDRKNAKREAEEEVARKQNETAPGGKATPPKAAAKAVAEKKTPSPKSPMAGSKSKRSPTKKPDARNAPANQGFGADLMAVETWEMAPGIIRDETGDQSEYVAFSSAYLASNCPVKTSDESAFRVQEIQPGGSLPWNVDKVNMRICSVARGIVRVKLGGTDEFQIGPNGMWKVKKGVQCSVMNPFHNKVVLHVTSVAVSEADWVEAW</sequence>
<name>A0AAJ0HSF3_9PEZI</name>
<reference evidence="3" key="2">
    <citation type="submission" date="2023-06" db="EMBL/GenBank/DDBJ databases">
        <authorList>
            <consortium name="Lawrence Berkeley National Laboratory"/>
            <person name="Haridas S."/>
            <person name="Hensen N."/>
            <person name="Bonometti L."/>
            <person name="Westerberg I."/>
            <person name="Brannstrom I.O."/>
            <person name="Guillou S."/>
            <person name="Cros-Aarteil S."/>
            <person name="Calhoun S."/>
            <person name="Kuo A."/>
            <person name="Mondo S."/>
            <person name="Pangilinan J."/>
            <person name="Riley R."/>
            <person name="Labutti K."/>
            <person name="Andreopoulos B."/>
            <person name="Lipzen A."/>
            <person name="Chen C."/>
            <person name="Yanf M."/>
            <person name="Daum C."/>
            <person name="Ng V."/>
            <person name="Clum A."/>
            <person name="Steindorff A."/>
            <person name="Ohm R."/>
            <person name="Martin F."/>
            <person name="Silar P."/>
            <person name="Natvig D."/>
            <person name="Lalanne C."/>
            <person name="Gautier V."/>
            <person name="Ament-Velasquez S.L."/>
            <person name="Kruys A."/>
            <person name="Hutchinson M.I."/>
            <person name="Powell A.J."/>
            <person name="Barry K."/>
            <person name="Miller A.N."/>
            <person name="Grigoriev I.V."/>
            <person name="Debuchy R."/>
            <person name="Gladieux P."/>
            <person name="Thoren M.H."/>
            <person name="Johannesson H."/>
        </authorList>
    </citation>
    <scope>NUCLEOTIDE SEQUENCE</scope>
    <source>
        <strain evidence="3">CBS 955.72</strain>
    </source>
</reference>
<proteinExistence type="predicted"/>
<feature type="compositionally biased region" description="Polar residues" evidence="1">
    <location>
        <begin position="459"/>
        <end position="468"/>
    </location>
</feature>
<feature type="region of interest" description="Disordered" evidence="1">
    <location>
        <begin position="602"/>
        <end position="779"/>
    </location>
</feature>
<feature type="compositionally biased region" description="Basic and acidic residues" evidence="1">
    <location>
        <begin position="657"/>
        <end position="683"/>
    </location>
</feature>
<feature type="compositionally biased region" description="Basic and acidic residues" evidence="1">
    <location>
        <begin position="706"/>
        <end position="723"/>
    </location>
</feature>
<evidence type="ECO:0000259" key="2">
    <source>
        <dbReference type="PROSITE" id="PS00028"/>
    </source>
</evidence>
<comment type="caution">
    <text evidence="3">The sequence shown here is derived from an EMBL/GenBank/DDBJ whole genome shotgun (WGS) entry which is preliminary data.</text>
</comment>
<accession>A0AAJ0HSF3</accession>
<reference evidence="3" key="1">
    <citation type="journal article" date="2023" name="Mol. Phylogenet. Evol.">
        <title>Genome-scale phylogeny and comparative genomics of the fungal order Sordariales.</title>
        <authorList>
            <person name="Hensen N."/>
            <person name="Bonometti L."/>
            <person name="Westerberg I."/>
            <person name="Brannstrom I.O."/>
            <person name="Guillou S."/>
            <person name="Cros-Aarteil S."/>
            <person name="Calhoun S."/>
            <person name="Haridas S."/>
            <person name="Kuo A."/>
            <person name="Mondo S."/>
            <person name="Pangilinan J."/>
            <person name="Riley R."/>
            <person name="LaButti K."/>
            <person name="Andreopoulos B."/>
            <person name="Lipzen A."/>
            <person name="Chen C."/>
            <person name="Yan M."/>
            <person name="Daum C."/>
            <person name="Ng V."/>
            <person name="Clum A."/>
            <person name="Steindorff A."/>
            <person name="Ohm R.A."/>
            <person name="Martin F."/>
            <person name="Silar P."/>
            <person name="Natvig D.O."/>
            <person name="Lalanne C."/>
            <person name="Gautier V."/>
            <person name="Ament-Velasquez S.L."/>
            <person name="Kruys A."/>
            <person name="Hutchinson M.I."/>
            <person name="Powell A.J."/>
            <person name="Barry K."/>
            <person name="Miller A.N."/>
            <person name="Grigoriev I.V."/>
            <person name="Debuchy R."/>
            <person name="Gladieux P."/>
            <person name="Hiltunen Thoren M."/>
            <person name="Johannesson H."/>
        </authorList>
    </citation>
    <scope>NUCLEOTIDE SEQUENCE</scope>
    <source>
        <strain evidence="3">CBS 955.72</strain>
    </source>
</reference>
<evidence type="ECO:0000256" key="1">
    <source>
        <dbReference type="SAM" id="MobiDB-lite"/>
    </source>
</evidence>
<keyword evidence="4" id="KW-1185">Reference proteome</keyword>
<dbReference type="Proteomes" id="UP001275084">
    <property type="component" value="Unassembled WGS sequence"/>
</dbReference>
<evidence type="ECO:0000313" key="4">
    <source>
        <dbReference type="Proteomes" id="UP001275084"/>
    </source>
</evidence>
<feature type="compositionally biased region" description="Polar residues" evidence="1">
    <location>
        <begin position="31"/>
        <end position="51"/>
    </location>
</feature>
<feature type="region of interest" description="Disordered" evidence="1">
    <location>
        <begin position="200"/>
        <end position="222"/>
    </location>
</feature>
<feature type="region of interest" description="Disordered" evidence="1">
    <location>
        <begin position="134"/>
        <end position="154"/>
    </location>
</feature>
<protein>
    <recommendedName>
        <fullName evidence="2">C2H2-type domain-containing protein</fullName>
    </recommendedName>
</protein>
<feature type="region of interest" description="Disordered" evidence="1">
    <location>
        <begin position="1"/>
        <end position="51"/>
    </location>
</feature>
<feature type="compositionally biased region" description="Polar residues" evidence="1">
    <location>
        <begin position="408"/>
        <end position="431"/>
    </location>
</feature>
<dbReference type="InterPro" id="IPR013087">
    <property type="entry name" value="Znf_C2H2_type"/>
</dbReference>
<evidence type="ECO:0000313" key="3">
    <source>
        <dbReference type="EMBL" id="KAK3360400.1"/>
    </source>
</evidence>
<feature type="domain" description="C2H2-type" evidence="2">
    <location>
        <begin position="307"/>
        <end position="330"/>
    </location>
</feature>